<proteinExistence type="predicted"/>
<dbReference type="InterPro" id="IPR041698">
    <property type="entry name" value="Methyltransf_25"/>
</dbReference>
<dbReference type="Pfam" id="PF12784">
    <property type="entry name" value="PDDEXK_2"/>
    <property type="match status" value="1"/>
</dbReference>
<dbReference type="Gene3D" id="3.40.50.150">
    <property type="entry name" value="Vaccinia Virus protein VP39"/>
    <property type="match status" value="1"/>
</dbReference>
<feature type="domain" description="Methyltransferase" evidence="2">
    <location>
        <begin position="186"/>
        <end position="280"/>
    </location>
</feature>
<dbReference type="NCBIfam" id="TIGR01784">
    <property type="entry name" value="T_den_put_tspse"/>
    <property type="match status" value="1"/>
</dbReference>
<comment type="caution">
    <text evidence="3">The sequence shown here is derived from an EMBL/GenBank/DDBJ whole genome shotgun (WGS) entry which is preliminary data.</text>
</comment>
<feature type="coiled-coil region" evidence="1">
    <location>
        <begin position="605"/>
        <end position="632"/>
    </location>
</feature>
<reference evidence="4" key="1">
    <citation type="journal article" date="2017" name="bioRxiv">
        <title>Comparative analysis of the genomes of Stylophora pistillata and Acropora digitifera provides evidence for extensive differences between species of corals.</title>
        <authorList>
            <person name="Voolstra C.R."/>
            <person name="Li Y."/>
            <person name="Liew Y.J."/>
            <person name="Baumgarten S."/>
            <person name="Zoccola D."/>
            <person name="Flot J.-F."/>
            <person name="Tambutte S."/>
            <person name="Allemand D."/>
            <person name="Aranda M."/>
        </authorList>
    </citation>
    <scope>NUCLEOTIDE SEQUENCE [LARGE SCALE GENOMIC DNA]</scope>
</reference>
<dbReference type="Proteomes" id="UP000225706">
    <property type="component" value="Unassembled WGS sequence"/>
</dbReference>
<evidence type="ECO:0000259" key="2">
    <source>
        <dbReference type="Pfam" id="PF13649"/>
    </source>
</evidence>
<keyword evidence="4" id="KW-1185">Reference proteome</keyword>
<dbReference type="InterPro" id="IPR020596">
    <property type="entry name" value="rRNA_Ade_Mease_Trfase_CS"/>
</dbReference>
<keyword evidence="3" id="KW-0808">Transferase</keyword>
<dbReference type="PANTHER" id="PTHR41317:SF1">
    <property type="entry name" value="PD-(D_E)XK NUCLEASE FAMILY TRANSPOSASE"/>
    <property type="match status" value="1"/>
</dbReference>
<dbReference type="SUPFAM" id="SSF53335">
    <property type="entry name" value="S-adenosyl-L-methionine-dependent methyltransferases"/>
    <property type="match status" value="1"/>
</dbReference>
<organism evidence="3 4">
    <name type="scientific">Stylophora pistillata</name>
    <name type="common">Smooth cauliflower coral</name>
    <dbReference type="NCBI Taxonomy" id="50429"/>
    <lineage>
        <taxon>Eukaryota</taxon>
        <taxon>Metazoa</taxon>
        <taxon>Cnidaria</taxon>
        <taxon>Anthozoa</taxon>
        <taxon>Hexacorallia</taxon>
        <taxon>Scleractinia</taxon>
        <taxon>Astrocoeniina</taxon>
        <taxon>Pocilloporidae</taxon>
        <taxon>Stylophora</taxon>
    </lineage>
</organism>
<dbReference type="CDD" id="cd02440">
    <property type="entry name" value="AdoMet_MTases"/>
    <property type="match status" value="1"/>
</dbReference>
<protein>
    <submittedName>
        <fullName evidence="3">Trans-aconitate 2-methyltransferase</fullName>
    </submittedName>
</protein>
<dbReference type="OrthoDB" id="6427855at2759"/>
<dbReference type="Pfam" id="PF13649">
    <property type="entry name" value="Methyltransf_25"/>
    <property type="match status" value="1"/>
</dbReference>
<dbReference type="PANTHER" id="PTHR41317">
    <property type="entry name" value="PD-(D_E)XK NUCLEASE FAMILY TRANSPOSASE"/>
    <property type="match status" value="1"/>
</dbReference>
<evidence type="ECO:0000313" key="3">
    <source>
        <dbReference type="EMBL" id="PFX12346.1"/>
    </source>
</evidence>
<dbReference type="EMBL" id="LSMT01001424">
    <property type="protein sequence ID" value="PFX12346.1"/>
    <property type="molecule type" value="Genomic_DNA"/>
</dbReference>
<dbReference type="AlphaFoldDB" id="A0A2B4R5B5"/>
<dbReference type="GO" id="GO:0000179">
    <property type="term" value="F:rRNA (adenine-N6,N6-)-dimethyltransferase activity"/>
    <property type="evidence" value="ECO:0007669"/>
    <property type="project" value="InterPro"/>
</dbReference>
<dbReference type="PROSITE" id="PS01131">
    <property type="entry name" value="RRNA_A_DIMETH"/>
    <property type="match status" value="1"/>
</dbReference>
<keyword evidence="3" id="KW-0489">Methyltransferase</keyword>
<sequence>MVKCKICLLEASQRLEVEKRLQTGRPCGEVAKDLKGLGFTVTKTQLLTHYTQHMPQEEADPLEESAPPLAIIEARIDVEKALRDLEEDLLRRDYRKNTVHTRLKTAALLETLVLKHLVAANVLMDTFCDGLGPYPQDVVRGLKTVLHLLDDLPNYADKTILYEIDRVSEKAQSIPPKVTRVQHPEILDIGCGPGRITSLVYQRVPNAKLYGLETDQGFIDYAKKAYHDLPIQWIRCDLNTYKHHPYIDLAYSQGFHHHRTRDVSLEATFRSVFNLMKKRGYYIVGDEFIPDFINNEEREVNLILWHSHIIAYALKYNFEALSQEEVHTLLDDIYGGREHPSYKNKAQIDCVLREAPLLNSLIQKDNLAPAKKKAQALLEELETLQTNSPSEDSSLSLSRTTFKRIFGVEQNKDLTISLLNSIISEEDQVEDITLLNPYNPKHFAEDKLSILDIKARGCNGKLFNIEIQVTDESDYDKRALYYWGKVYTEQLKQGQDYGKLEKAIGIHILNFTSILENKKYHNTFRLTEIEDGFVYFKDTELHTIELNKFENQLPEKLNELVKKIKTSLDIWSSFLTKYDLLNPENLPKELDNPELKKALEVLEHINMREEEREAYENRLKWLRVETNALNKKYNQGKEAGLKEGEAKGIEKGKEAEKIHLAKKMIEKGQPVELVSEITGLSKEDVEHLHETHLKNLPKIKQETINPTE</sequence>
<gene>
    <name evidence="3" type="primary">tam</name>
    <name evidence="3" type="ORF">AWC38_SpisGene23715</name>
</gene>
<accession>A0A2B4R5B5</accession>
<dbReference type="InterPro" id="IPR029063">
    <property type="entry name" value="SAM-dependent_MTases_sf"/>
</dbReference>
<evidence type="ECO:0000313" key="4">
    <source>
        <dbReference type="Proteomes" id="UP000225706"/>
    </source>
</evidence>
<dbReference type="InterPro" id="IPR010106">
    <property type="entry name" value="RpnA"/>
</dbReference>
<name>A0A2B4R5B5_STYPI</name>
<keyword evidence="1" id="KW-0175">Coiled coil</keyword>
<evidence type="ECO:0000256" key="1">
    <source>
        <dbReference type="SAM" id="Coils"/>
    </source>
</evidence>